<feature type="transmembrane region" description="Helical" evidence="1">
    <location>
        <begin position="185"/>
        <end position="203"/>
    </location>
</feature>
<dbReference type="EMBL" id="BJYZ01000025">
    <property type="protein sequence ID" value="GEO40985.1"/>
    <property type="molecule type" value="Genomic_DNA"/>
</dbReference>
<dbReference type="GO" id="GO:0005886">
    <property type="term" value="C:plasma membrane"/>
    <property type="evidence" value="ECO:0007669"/>
    <property type="project" value="TreeGrafter"/>
</dbReference>
<dbReference type="InterPro" id="IPR051311">
    <property type="entry name" value="DedA_domain"/>
</dbReference>
<protein>
    <submittedName>
        <fullName evidence="3">Cytochrome b561</fullName>
    </submittedName>
</protein>
<dbReference type="InterPro" id="IPR032816">
    <property type="entry name" value="VTT_dom"/>
</dbReference>
<dbReference type="Pfam" id="PF09335">
    <property type="entry name" value="VTT_dom"/>
    <property type="match status" value="1"/>
</dbReference>
<organism evidence="3 4">
    <name type="scientific">Skermanella aerolata</name>
    <dbReference type="NCBI Taxonomy" id="393310"/>
    <lineage>
        <taxon>Bacteria</taxon>
        <taxon>Pseudomonadati</taxon>
        <taxon>Pseudomonadota</taxon>
        <taxon>Alphaproteobacteria</taxon>
        <taxon>Rhodospirillales</taxon>
        <taxon>Azospirillaceae</taxon>
        <taxon>Skermanella</taxon>
    </lineage>
</organism>
<keyword evidence="1" id="KW-1133">Transmembrane helix</keyword>
<sequence>MPGYDPGALPREFDVLEKTYRWALAKAGSPAGTFWLCLISFAESSVFPLPPDVLLVPMVLARRDQWFRLALLCTLSSVIGGILGYAIGFFLYETIGQAIVDFYHLEREFHAFQDGFREYGAWILLAKGLTPIPYKLLTITAGVAKLDFFIFIVASIISRAGRFFIVAGLLYRYGAPIQEFIETRLKLVSFLFLVLVVGGVLMIKLV</sequence>
<evidence type="ECO:0000313" key="4">
    <source>
        <dbReference type="Proteomes" id="UP000321523"/>
    </source>
</evidence>
<dbReference type="PANTHER" id="PTHR42709:SF11">
    <property type="entry name" value="DEDA FAMILY PROTEIN"/>
    <property type="match status" value="1"/>
</dbReference>
<gene>
    <name evidence="3" type="ORF">SAE02_51330</name>
</gene>
<dbReference type="Proteomes" id="UP000321523">
    <property type="component" value="Unassembled WGS sequence"/>
</dbReference>
<accession>A0A512DWX6</accession>
<evidence type="ECO:0000259" key="2">
    <source>
        <dbReference type="Pfam" id="PF09335"/>
    </source>
</evidence>
<feature type="domain" description="VTT" evidence="2">
    <location>
        <begin position="73"/>
        <end position="171"/>
    </location>
</feature>
<dbReference type="AlphaFoldDB" id="A0A512DWX6"/>
<dbReference type="PANTHER" id="PTHR42709">
    <property type="entry name" value="ALKALINE PHOSPHATASE LIKE PROTEIN"/>
    <property type="match status" value="1"/>
</dbReference>
<dbReference type="RefSeq" id="WP_373866639.1">
    <property type="nucleotide sequence ID" value="NZ_BJYZ01000025.1"/>
</dbReference>
<comment type="caution">
    <text evidence="3">The sequence shown here is derived from an EMBL/GenBank/DDBJ whole genome shotgun (WGS) entry which is preliminary data.</text>
</comment>
<feature type="transmembrane region" description="Helical" evidence="1">
    <location>
        <begin position="69"/>
        <end position="92"/>
    </location>
</feature>
<evidence type="ECO:0000256" key="1">
    <source>
        <dbReference type="SAM" id="Phobius"/>
    </source>
</evidence>
<keyword evidence="1" id="KW-0812">Transmembrane</keyword>
<feature type="transmembrane region" description="Helical" evidence="1">
    <location>
        <begin position="148"/>
        <end position="173"/>
    </location>
</feature>
<proteinExistence type="predicted"/>
<keyword evidence="4" id="KW-1185">Reference proteome</keyword>
<reference evidence="3 4" key="1">
    <citation type="submission" date="2019-07" db="EMBL/GenBank/DDBJ databases">
        <title>Whole genome shotgun sequence of Skermanella aerolata NBRC 106429.</title>
        <authorList>
            <person name="Hosoyama A."/>
            <person name="Uohara A."/>
            <person name="Ohji S."/>
            <person name="Ichikawa N."/>
        </authorList>
    </citation>
    <scope>NUCLEOTIDE SEQUENCE [LARGE SCALE GENOMIC DNA]</scope>
    <source>
        <strain evidence="3 4">NBRC 106429</strain>
    </source>
</reference>
<evidence type="ECO:0000313" key="3">
    <source>
        <dbReference type="EMBL" id="GEO40985.1"/>
    </source>
</evidence>
<keyword evidence="1" id="KW-0472">Membrane</keyword>
<name>A0A512DWX6_9PROT</name>